<evidence type="ECO:0000313" key="2">
    <source>
        <dbReference type="EMBL" id="RLL96477.1"/>
    </source>
</evidence>
<dbReference type="EMBL" id="NIDN02000109">
    <property type="protein sequence ID" value="RLL96477.1"/>
    <property type="molecule type" value="Genomic_DNA"/>
</dbReference>
<proteinExistence type="predicted"/>
<sequence>MPFPPPGDTPSTSTSSPFETSSPDDDAFATSGKNSPLDLGSASDDTGNPSTPSQEAAEMPSRTNQDLGNPLGRHRICP</sequence>
<comment type="caution">
    <text evidence="2">The sequence shown here is derived from an EMBL/GenBank/DDBJ whole genome shotgun (WGS) entry which is preliminary data.</text>
</comment>
<dbReference type="Proteomes" id="UP000215289">
    <property type="component" value="Unassembled WGS sequence"/>
</dbReference>
<protein>
    <submittedName>
        <fullName evidence="2">Uncharacterized protein</fullName>
    </submittedName>
</protein>
<reference evidence="2 3" key="1">
    <citation type="submission" date="2018-08" db="EMBL/GenBank/DDBJ databases">
        <title>Draft genome sequences of two Aspergillus turcosus clinical strains isolated from bronchoalveolar lavage fluid: one azole-susceptible and the other azole-resistant.</title>
        <authorList>
            <person name="Parent-Michaud M."/>
            <person name="Dufresne P.J."/>
            <person name="Fournier E."/>
            <person name="Martineau C."/>
            <person name="Moreira S."/>
            <person name="Perkins V."/>
            <person name="De Repentigny L."/>
            <person name="Dufresne S.F."/>
        </authorList>
    </citation>
    <scope>NUCLEOTIDE SEQUENCE [LARGE SCALE GENOMIC DNA]</scope>
    <source>
        <strain evidence="2">HMR AF 1038</strain>
    </source>
</reference>
<feature type="compositionally biased region" description="Polar residues" evidence="1">
    <location>
        <begin position="43"/>
        <end position="54"/>
    </location>
</feature>
<feature type="region of interest" description="Disordered" evidence="1">
    <location>
        <begin position="1"/>
        <end position="78"/>
    </location>
</feature>
<evidence type="ECO:0000256" key="1">
    <source>
        <dbReference type="SAM" id="MobiDB-lite"/>
    </source>
</evidence>
<dbReference type="AlphaFoldDB" id="A0A229YSI8"/>
<keyword evidence="3" id="KW-1185">Reference proteome</keyword>
<feature type="compositionally biased region" description="Low complexity" evidence="1">
    <location>
        <begin position="9"/>
        <end position="21"/>
    </location>
</feature>
<evidence type="ECO:0000313" key="3">
    <source>
        <dbReference type="Proteomes" id="UP000215289"/>
    </source>
</evidence>
<accession>A0A229YSI8</accession>
<name>A0A229YSI8_9EURO</name>
<organism evidence="2 3">
    <name type="scientific">Aspergillus turcosus</name>
    <dbReference type="NCBI Taxonomy" id="1245748"/>
    <lineage>
        <taxon>Eukaryota</taxon>
        <taxon>Fungi</taxon>
        <taxon>Dikarya</taxon>
        <taxon>Ascomycota</taxon>
        <taxon>Pezizomycotina</taxon>
        <taxon>Eurotiomycetes</taxon>
        <taxon>Eurotiomycetidae</taxon>
        <taxon>Eurotiales</taxon>
        <taxon>Aspergillaceae</taxon>
        <taxon>Aspergillus</taxon>
        <taxon>Aspergillus subgen. Fumigati</taxon>
    </lineage>
</organism>
<gene>
    <name evidence="2" type="ORF">CFD26_102980</name>
</gene>